<evidence type="ECO:0000313" key="2">
    <source>
        <dbReference type="Proteomes" id="UP001140949"/>
    </source>
</evidence>
<comment type="caution">
    <text evidence="1">The sequence shown here is derived from an EMBL/GenBank/DDBJ whole genome shotgun (WGS) entry which is preliminary data.</text>
</comment>
<organism evidence="1 2">
    <name type="scientific">Iris pallida</name>
    <name type="common">Sweet iris</name>
    <dbReference type="NCBI Taxonomy" id="29817"/>
    <lineage>
        <taxon>Eukaryota</taxon>
        <taxon>Viridiplantae</taxon>
        <taxon>Streptophyta</taxon>
        <taxon>Embryophyta</taxon>
        <taxon>Tracheophyta</taxon>
        <taxon>Spermatophyta</taxon>
        <taxon>Magnoliopsida</taxon>
        <taxon>Liliopsida</taxon>
        <taxon>Asparagales</taxon>
        <taxon>Iridaceae</taxon>
        <taxon>Iridoideae</taxon>
        <taxon>Irideae</taxon>
        <taxon>Iris</taxon>
    </lineage>
</organism>
<accession>A0AAX6GX96</accession>
<reference evidence="1" key="1">
    <citation type="journal article" date="2023" name="GigaByte">
        <title>Genome assembly of the bearded iris, Iris pallida Lam.</title>
        <authorList>
            <person name="Bruccoleri R.E."/>
            <person name="Oakeley E.J."/>
            <person name="Faust A.M.E."/>
            <person name="Altorfer M."/>
            <person name="Dessus-Babus S."/>
            <person name="Burckhardt D."/>
            <person name="Oertli M."/>
            <person name="Naumann U."/>
            <person name="Petersen F."/>
            <person name="Wong J."/>
        </authorList>
    </citation>
    <scope>NUCLEOTIDE SEQUENCE</scope>
    <source>
        <strain evidence="1">GSM-AAB239-AS_SAM_17_03QT</strain>
    </source>
</reference>
<sequence length="38" mass="4561">MFFIWTSLDEKMPPMDWKHRHKIMIGTTRGLYCSDKGC</sequence>
<gene>
    <name evidence="1" type="ORF">M6B38_340335</name>
</gene>
<name>A0AAX6GX96_IRIPA</name>
<protein>
    <submittedName>
        <fullName evidence="1">Phosphatidylinositol 4-phosphate 5-kinase 1-like</fullName>
    </submittedName>
</protein>
<evidence type="ECO:0000313" key="1">
    <source>
        <dbReference type="EMBL" id="KAJ6833359.1"/>
    </source>
</evidence>
<keyword evidence="2" id="KW-1185">Reference proteome</keyword>
<dbReference type="EMBL" id="JANAVB010015199">
    <property type="protein sequence ID" value="KAJ6833359.1"/>
    <property type="molecule type" value="Genomic_DNA"/>
</dbReference>
<dbReference type="Proteomes" id="UP001140949">
    <property type="component" value="Unassembled WGS sequence"/>
</dbReference>
<reference evidence="1" key="2">
    <citation type="submission" date="2023-04" db="EMBL/GenBank/DDBJ databases">
        <authorList>
            <person name="Bruccoleri R.E."/>
            <person name="Oakeley E.J."/>
            <person name="Faust A.-M."/>
            <person name="Dessus-Babus S."/>
            <person name="Altorfer M."/>
            <person name="Burckhardt D."/>
            <person name="Oertli M."/>
            <person name="Naumann U."/>
            <person name="Petersen F."/>
            <person name="Wong J."/>
        </authorList>
    </citation>
    <scope>NUCLEOTIDE SEQUENCE</scope>
    <source>
        <strain evidence="1">GSM-AAB239-AS_SAM_17_03QT</strain>
        <tissue evidence="1">Leaf</tissue>
    </source>
</reference>
<proteinExistence type="predicted"/>
<dbReference type="AlphaFoldDB" id="A0AAX6GX96"/>